<dbReference type="InterPro" id="IPR028082">
    <property type="entry name" value="Peripla_BP_I"/>
</dbReference>
<protein>
    <submittedName>
        <fullName evidence="4">ABC transporter substrate-binding protein</fullName>
    </submittedName>
</protein>
<gene>
    <name evidence="4" type="ORF">ACFQGB_06870</name>
</gene>
<dbReference type="Pfam" id="PF13458">
    <property type="entry name" value="Peripla_BP_6"/>
    <property type="match status" value="1"/>
</dbReference>
<evidence type="ECO:0000313" key="4">
    <source>
        <dbReference type="EMBL" id="MFC6952582.1"/>
    </source>
</evidence>
<feature type="domain" description="Leucine-binding protein" evidence="3">
    <location>
        <begin position="53"/>
        <end position="421"/>
    </location>
</feature>
<dbReference type="AlphaFoldDB" id="A0ABD5VB04"/>
<dbReference type="InterPro" id="IPR028081">
    <property type="entry name" value="Leu-bd"/>
</dbReference>
<dbReference type="RefSeq" id="WP_336349549.1">
    <property type="nucleotide sequence ID" value="NZ_JAZAQL010000001.1"/>
</dbReference>
<dbReference type="InterPro" id="IPR051010">
    <property type="entry name" value="BCAA_transport"/>
</dbReference>
<evidence type="ECO:0000313" key="5">
    <source>
        <dbReference type="Proteomes" id="UP001596395"/>
    </source>
</evidence>
<evidence type="ECO:0000256" key="1">
    <source>
        <dbReference type="ARBA" id="ARBA00022729"/>
    </source>
</evidence>
<keyword evidence="1" id="KW-0732">Signal</keyword>
<dbReference type="EMBL" id="JBHSXN010000001">
    <property type="protein sequence ID" value="MFC6952582.1"/>
    <property type="molecule type" value="Genomic_DNA"/>
</dbReference>
<feature type="region of interest" description="Disordered" evidence="2">
    <location>
        <begin position="441"/>
        <end position="463"/>
    </location>
</feature>
<dbReference type="Gene3D" id="3.40.50.2300">
    <property type="match status" value="2"/>
</dbReference>
<evidence type="ECO:0000259" key="3">
    <source>
        <dbReference type="Pfam" id="PF13458"/>
    </source>
</evidence>
<dbReference type="Proteomes" id="UP001596395">
    <property type="component" value="Unassembled WGS sequence"/>
</dbReference>
<organism evidence="4 5">
    <name type="scientific">Halorubellus litoreus</name>
    <dbReference type="NCBI Taxonomy" id="755308"/>
    <lineage>
        <taxon>Archaea</taxon>
        <taxon>Methanobacteriati</taxon>
        <taxon>Methanobacteriota</taxon>
        <taxon>Stenosarchaea group</taxon>
        <taxon>Halobacteria</taxon>
        <taxon>Halobacteriales</taxon>
        <taxon>Halorubellaceae</taxon>
        <taxon>Halorubellus</taxon>
    </lineage>
</organism>
<sequence length="463" mass="48784">MLGAIAAAGIGGAAGCTTGNGTETETDGDGGDGGGGSTTSQTTSQADVSASGTVKIGVMQPMSGDLQYYGMQAIWGFLSGLAYKTDTDPLTGVSEGTETIEDGDVTWELVFRDTEFSADKAQTIATNLAQDDEVDALFGGTSSAAAGRIIDTVINTQEVDIPYMAGPAASASITSSSKTCSPQVFRANENTAMDARSGGKYVAEETDVERVFLMGADYSFGRAVVQNYKEVLETNGVEIVGERFVPQGYDEFDGLFQQAVEADAQGVVGGFTVATLPNFLTAAANYDVRVFGGFATEITNSVLGGLLENLLGDDFTAQGMRDAEIGPFTTRYHWNQYDNDINSSFVDMYTSAYGKVPDLFTSGTFTAASSFHQAVHASGSTDGVDLVDAMTGMTVTDTPKGEDGYVFQEYNNQARSEMTVAYPVPTTDEWSDLWGASIQPSDPVSRVDKDQTTIPRGGMDCSL</sequence>
<comment type="caution">
    <text evidence="4">The sequence shown here is derived from an EMBL/GenBank/DDBJ whole genome shotgun (WGS) entry which is preliminary data.</text>
</comment>
<accession>A0ABD5VB04</accession>
<dbReference type="PANTHER" id="PTHR30483">
    <property type="entry name" value="LEUCINE-SPECIFIC-BINDING PROTEIN"/>
    <property type="match status" value="1"/>
</dbReference>
<feature type="region of interest" description="Disordered" evidence="2">
    <location>
        <begin position="14"/>
        <end position="49"/>
    </location>
</feature>
<reference evidence="4 5" key="1">
    <citation type="journal article" date="2019" name="Int. J. Syst. Evol. Microbiol.">
        <title>The Global Catalogue of Microorganisms (GCM) 10K type strain sequencing project: providing services to taxonomists for standard genome sequencing and annotation.</title>
        <authorList>
            <consortium name="The Broad Institute Genomics Platform"/>
            <consortium name="The Broad Institute Genome Sequencing Center for Infectious Disease"/>
            <person name="Wu L."/>
            <person name="Ma J."/>
        </authorList>
    </citation>
    <scope>NUCLEOTIDE SEQUENCE [LARGE SCALE GENOMIC DNA]</scope>
    <source>
        <strain evidence="4 5">GX26</strain>
    </source>
</reference>
<dbReference type="SUPFAM" id="SSF53822">
    <property type="entry name" value="Periplasmic binding protein-like I"/>
    <property type="match status" value="1"/>
</dbReference>
<dbReference type="PANTHER" id="PTHR30483:SF6">
    <property type="entry name" value="PERIPLASMIC BINDING PROTEIN OF ABC TRANSPORTER FOR NATURAL AMINO ACIDS"/>
    <property type="match status" value="1"/>
</dbReference>
<feature type="compositionally biased region" description="Low complexity" evidence="2">
    <location>
        <begin position="38"/>
        <end position="49"/>
    </location>
</feature>
<keyword evidence="5" id="KW-1185">Reference proteome</keyword>
<proteinExistence type="predicted"/>
<evidence type="ECO:0000256" key="2">
    <source>
        <dbReference type="SAM" id="MobiDB-lite"/>
    </source>
</evidence>
<name>A0ABD5VB04_9EURY</name>